<reference evidence="2" key="1">
    <citation type="submission" date="2022-10" db="EMBL/GenBank/DDBJ databases">
        <authorList>
            <person name="Koch H."/>
        </authorList>
    </citation>
    <scope>NUCLEOTIDE SEQUENCE</scope>
    <source>
        <strain evidence="2">DNF</strain>
    </source>
</reference>
<dbReference type="Pfam" id="PF01402">
    <property type="entry name" value="RHH_1"/>
    <property type="match status" value="1"/>
</dbReference>
<keyword evidence="3" id="KW-1185">Reference proteome</keyword>
<dbReference type="Gene3D" id="1.10.1220.10">
    <property type="entry name" value="Met repressor-like"/>
    <property type="match status" value="1"/>
</dbReference>
<protein>
    <submittedName>
        <fullName evidence="2">Ribbon-helix-helix protein, CopG family</fullName>
    </submittedName>
</protein>
<dbReference type="EMBL" id="OX365700">
    <property type="protein sequence ID" value="CAI4034115.1"/>
    <property type="molecule type" value="Genomic_DNA"/>
</dbReference>
<organism evidence="2 3">
    <name type="scientific">Nitrospira tepida</name>
    <dbReference type="NCBI Taxonomy" id="2973512"/>
    <lineage>
        <taxon>Bacteria</taxon>
        <taxon>Pseudomonadati</taxon>
        <taxon>Nitrospirota</taxon>
        <taxon>Nitrospiria</taxon>
        <taxon>Nitrospirales</taxon>
        <taxon>Nitrospiraceae</taxon>
        <taxon>Nitrospira</taxon>
    </lineage>
</organism>
<evidence type="ECO:0000313" key="2">
    <source>
        <dbReference type="EMBL" id="CAI4034115.1"/>
    </source>
</evidence>
<accession>A0AA86N468</accession>
<dbReference type="RefSeq" id="WP_289271528.1">
    <property type="nucleotide sequence ID" value="NZ_OX365700.1"/>
</dbReference>
<sequence length="73" mass="8504">MKASTVTIRLDAKIQRELDRLSRQLGRSRSDIVRDAVRRQIALLRFERSRRKLLPLAEAQGILTDEDVFRIVS</sequence>
<dbReference type="KEGG" id="nti:DNFV4_04559"/>
<evidence type="ECO:0000313" key="3">
    <source>
        <dbReference type="Proteomes" id="UP001179121"/>
    </source>
</evidence>
<evidence type="ECO:0000259" key="1">
    <source>
        <dbReference type="Pfam" id="PF01402"/>
    </source>
</evidence>
<proteinExistence type="predicted"/>
<dbReference type="InterPro" id="IPR002145">
    <property type="entry name" value="CopG"/>
</dbReference>
<dbReference type="InterPro" id="IPR013321">
    <property type="entry name" value="Arc_rbn_hlx_hlx"/>
</dbReference>
<dbReference type="InterPro" id="IPR010985">
    <property type="entry name" value="Ribbon_hlx_hlx"/>
</dbReference>
<dbReference type="GO" id="GO:0006355">
    <property type="term" value="P:regulation of DNA-templated transcription"/>
    <property type="evidence" value="ECO:0007669"/>
    <property type="project" value="InterPro"/>
</dbReference>
<dbReference type="SUPFAM" id="SSF47598">
    <property type="entry name" value="Ribbon-helix-helix"/>
    <property type="match status" value="1"/>
</dbReference>
<dbReference type="Proteomes" id="UP001179121">
    <property type="component" value="Chromosome"/>
</dbReference>
<name>A0AA86N468_9BACT</name>
<gene>
    <name evidence="2" type="ORF">DNFV4_04559</name>
</gene>
<dbReference type="AlphaFoldDB" id="A0AA86N468"/>
<feature type="domain" description="Ribbon-helix-helix protein CopG" evidence="1">
    <location>
        <begin position="6"/>
        <end position="42"/>
    </location>
</feature>